<dbReference type="AlphaFoldDB" id="A0A6C0K4H1"/>
<evidence type="ECO:0000313" key="1">
    <source>
        <dbReference type="EMBL" id="QHU12955.1"/>
    </source>
</evidence>
<accession>A0A6C0K4H1</accession>
<proteinExistence type="predicted"/>
<sequence length="565" mass="61419">MSTTALISDAELQVTSAGFKSTLWIPEFGWRPDEAEAAEKPHNPQYLAALQAFLYFFVAGTQRAWVHLAAEMQAGKTGVLNALLRLVFSNCATLKITPDRVFVITGMNDNAWVKQTKERLPFGVRSGVAHNGGLGKIVRALDALHAASPLANILIVVDESHLASSTSNRPNSLIYSSVAKLCPPEHWHARGIRFMTISATDPAKAVAIDTSKLPISARIVQLKTTKAYQSVETLSAAGRLRKLEDYGDLHKPEGIAELQRAVSQFAEPRIHILRARYGKQQAVAAALCTAFPEAIVRPWDSTTRAESGGDDTSSGRVDEDINDLLKEKPTQHIFVILKNMFYASKTMYDRYVGVMWDRVGGKDDTNLQSLLGRACGYKKSSTTVIYTSSQTVTNYLTFWREVISGSAAPAGLDAARLDNKMPGQRVKAAAGGGAPTLRVAQTYAMPGGGGGGGDGGVVEPPARVKKNEDDYLAETHEFASFAEAKVWARRIHEPKQINGFYQTSTTGAAKTLRYDEVLAFCSGKKTAGLPKIDVGKSVNRLSVGYKDLSKADSAVFIIRRITRLK</sequence>
<organism evidence="1">
    <name type="scientific">viral metagenome</name>
    <dbReference type="NCBI Taxonomy" id="1070528"/>
    <lineage>
        <taxon>unclassified sequences</taxon>
        <taxon>metagenomes</taxon>
        <taxon>organismal metagenomes</taxon>
    </lineage>
</organism>
<name>A0A6C0K4H1_9ZZZZ</name>
<evidence type="ECO:0008006" key="2">
    <source>
        <dbReference type="Google" id="ProtNLM"/>
    </source>
</evidence>
<dbReference type="EMBL" id="MN740811">
    <property type="protein sequence ID" value="QHU12955.1"/>
    <property type="molecule type" value="Genomic_DNA"/>
</dbReference>
<protein>
    <recommendedName>
        <fullName evidence="2">Helicase ATP-binding domain-containing protein</fullName>
    </recommendedName>
</protein>
<reference evidence="1" key="1">
    <citation type="journal article" date="2020" name="Nature">
        <title>Giant virus diversity and host interactions through global metagenomics.</title>
        <authorList>
            <person name="Schulz F."/>
            <person name="Roux S."/>
            <person name="Paez-Espino D."/>
            <person name="Jungbluth S."/>
            <person name="Walsh D.A."/>
            <person name="Denef V.J."/>
            <person name="McMahon K.D."/>
            <person name="Konstantinidis K.T."/>
            <person name="Eloe-Fadrosh E.A."/>
            <person name="Kyrpides N.C."/>
            <person name="Woyke T."/>
        </authorList>
    </citation>
    <scope>NUCLEOTIDE SEQUENCE</scope>
    <source>
        <strain evidence="1">GVMAG-S-1101172-89</strain>
    </source>
</reference>